<dbReference type="AlphaFoldDB" id="A0A0A2B8C9"/>
<reference evidence="2" key="1">
    <citation type="journal article" date="2014" name="Sci. Data">
        <title>Genomes of diverse isolates of the marine cyanobacterium Prochlorococcus.</title>
        <authorList>
            <person name="Biller S."/>
            <person name="Berube P."/>
            <person name="Thompson J."/>
            <person name="Kelly L."/>
            <person name="Roggensack S."/>
            <person name="Awad L."/>
            <person name="Roache-Johnson K."/>
            <person name="Ding H."/>
            <person name="Giovannoni S.J."/>
            <person name="Moore L.R."/>
            <person name="Chisholm S.W."/>
        </authorList>
    </citation>
    <scope>NUCLEOTIDE SEQUENCE [LARGE SCALE GENOMIC DNA]</scope>
    <source>
        <strain evidence="2">SB</strain>
    </source>
</reference>
<dbReference type="EMBL" id="JNAS01000002">
    <property type="protein sequence ID" value="KGG08884.1"/>
    <property type="molecule type" value="Genomic_DNA"/>
</dbReference>
<organism evidence="1 2">
    <name type="scientific">Prochlorococcus marinus str. SB</name>
    <dbReference type="NCBI Taxonomy" id="59926"/>
    <lineage>
        <taxon>Bacteria</taxon>
        <taxon>Bacillati</taxon>
        <taxon>Cyanobacteriota</taxon>
        <taxon>Cyanophyceae</taxon>
        <taxon>Synechococcales</taxon>
        <taxon>Prochlorococcaceae</taxon>
        <taxon>Prochlorococcus</taxon>
    </lineage>
</organism>
<evidence type="ECO:0000313" key="2">
    <source>
        <dbReference type="Proteomes" id="UP000030345"/>
    </source>
</evidence>
<evidence type="ECO:0000313" key="1">
    <source>
        <dbReference type="EMBL" id="KGG08884.1"/>
    </source>
</evidence>
<protein>
    <submittedName>
        <fullName evidence="1">Uncharacterized protein</fullName>
    </submittedName>
</protein>
<sequence length="39" mass="4417">MEKALVNFFYLLLIRSAESHYGESFVSVEVSSNSIKSFS</sequence>
<name>A0A0A2B8C9_PROMR</name>
<gene>
    <name evidence="1" type="ORF">EV02_1559</name>
</gene>
<proteinExistence type="predicted"/>
<dbReference type="Proteomes" id="UP000030345">
    <property type="component" value="Unassembled WGS sequence"/>
</dbReference>
<accession>A0A0A2B8C9</accession>
<comment type="caution">
    <text evidence="1">The sequence shown here is derived from an EMBL/GenBank/DDBJ whole genome shotgun (WGS) entry which is preliminary data.</text>
</comment>